<comment type="caution">
    <text evidence="2">The sequence shown here is derived from an EMBL/GenBank/DDBJ whole genome shotgun (WGS) entry which is preliminary data.</text>
</comment>
<name>A0ABQ6ITT6_9MICO</name>
<reference evidence="3" key="1">
    <citation type="journal article" date="2019" name="Int. J. Syst. Evol. Microbiol.">
        <title>The Global Catalogue of Microorganisms (GCM) 10K type strain sequencing project: providing services to taxonomists for standard genome sequencing and annotation.</title>
        <authorList>
            <consortium name="The Broad Institute Genomics Platform"/>
            <consortium name="The Broad Institute Genome Sequencing Center for Infectious Disease"/>
            <person name="Wu L."/>
            <person name="Ma J."/>
        </authorList>
    </citation>
    <scope>NUCLEOTIDE SEQUENCE [LARGE SCALE GENOMIC DNA]</scope>
    <source>
        <strain evidence="3">NBRC 113072</strain>
    </source>
</reference>
<evidence type="ECO:0000256" key="1">
    <source>
        <dbReference type="SAM" id="MobiDB-lite"/>
    </source>
</evidence>
<feature type="compositionally biased region" description="Basic and acidic residues" evidence="1">
    <location>
        <begin position="1"/>
        <end position="17"/>
    </location>
</feature>
<organism evidence="2 3">
    <name type="scientific">Mobilicoccus caccae</name>
    <dbReference type="NCBI Taxonomy" id="1859295"/>
    <lineage>
        <taxon>Bacteria</taxon>
        <taxon>Bacillati</taxon>
        <taxon>Actinomycetota</taxon>
        <taxon>Actinomycetes</taxon>
        <taxon>Micrococcales</taxon>
        <taxon>Dermatophilaceae</taxon>
        <taxon>Mobilicoccus</taxon>
    </lineage>
</organism>
<feature type="region of interest" description="Disordered" evidence="1">
    <location>
        <begin position="1"/>
        <end position="74"/>
    </location>
</feature>
<evidence type="ECO:0000313" key="3">
    <source>
        <dbReference type="Proteomes" id="UP001157126"/>
    </source>
</evidence>
<accession>A0ABQ6ITT6</accession>
<sequence>MSDHESSSRDGAADRPADPAPDDESTLRDPQEPDVSTSWRTITAPWGTPGNHLTGPIPRIRRRPDGSLTHGEES</sequence>
<dbReference type="Proteomes" id="UP001157126">
    <property type="component" value="Unassembled WGS sequence"/>
</dbReference>
<proteinExistence type="predicted"/>
<keyword evidence="3" id="KW-1185">Reference proteome</keyword>
<evidence type="ECO:0000313" key="2">
    <source>
        <dbReference type="EMBL" id="GMA41345.1"/>
    </source>
</evidence>
<dbReference type="RefSeq" id="WP_284304897.1">
    <property type="nucleotide sequence ID" value="NZ_BSUO01000001.1"/>
</dbReference>
<gene>
    <name evidence="2" type="ORF">GCM10025883_33900</name>
</gene>
<dbReference type="EMBL" id="BSUO01000001">
    <property type="protein sequence ID" value="GMA41345.1"/>
    <property type="molecule type" value="Genomic_DNA"/>
</dbReference>
<protein>
    <submittedName>
        <fullName evidence="2">Uncharacterized protein</fullName>
    </submittedName>
</protein>